<sequence length="459" mass="50289">MAGSIRPITRLASAGALVAGLQLMGGTAAHAFEVYSDEESKTKLDAKLSAVYGFFSSQKSYNGFAQGQQHHGRTNWHEGYAKYGVYGETGFGLPAGSTIYGGLSAISSGTWGDGDAGGFSSGHEYRTAFEETYGGWKSGNLFPFLGENGLDISGGSQNLVIGKGFIINNDMFQYGDTFGKSYDRGGMYYLSGRSAFDKTAVVRVGGASGPRGEFAWVKSDNMGQGAMEFALANLEYNAENSSVAFMYLKGIDVSQRAAREFADYFAERDGMDLYNLRGSTNAGIENLTLDMELVYEDKVSDGFAGYAAAAYDFADVAWTPRLSYRYSRFSKHYDALFFGYQRYGTWWQGEVAGDYSGPYNMNSDIHQLSLLLHPHETVTLGANAYHFHTIDSHQKYAGNNVNASGDELDLYMEWAPTPTYYVAPLLGLYKPHHDRAHGGTQNGDNNLNVYLQMIVGLYF</sequence>
<dbReference type="RefSeq" id="WP_377813287.1">
    <property type="nucleotide sequence ID" value="NZ_JBHRSJ010000010.1"/>
</dbReference>
<keyword evidence="1" id="KW-0732">Signal</keyword>
<organism evidence="2 3">
    <name type="scientific">Azotobacter bryophylli</name>
    <dbReference type="NCBI Taxonomy" id="1986537"/>
    <lineage>
        <taxon>Bacteria</taxon>
        <taxon>Pseudomonadati</taxon>
        <taxon>Pseudomonadota</taxon>
        <taxon>Gammaproteobacteria</taxon>
        <taxon>Pseudomonadales</taxon>
        <taxon>Pseudomonadaceae</taxon>
        <taxon>Azotobacter</taxon>
    </lineage>
</organism>
<protein>
    <submittedName>
        <fullName evidence="2">Uncharacterized protein</fullName>
    </submittedName>
</protein>
<accession>A0ABV7AQX5</accession>
<feature type="chain" id="PRO_5046555674" evidence="1">
    <location>
        <begin position="32"/>
        <end position="459"/>
    </location>
</feature>
<comment type="caution">
    <text evidence="2">The sequence shown here is derived from an EMBL/GenBank/DDBJ whole genome shotgun (WGS) entry which is preliminary data.</text>
</comment>
<gene>
    <name evidence="2" type="ORF">ACFOJE_05510</name>
</gene>
<evidence type="ECO:0000313" key="3">
    <source>
        <dbReference type="Proteomes" id="UP001595457"/>
    </source>
</evidence>
<reference evidence="3" key="1">
    <citation type="journal article" date="2019" name="Int. J. Syst. Evol. Microbiol.">
        <title>The Global Catalogue of Microorganisms (GCM) 10K type strain sequencing project: providing services to taxonomists for standard genome sequencing and annotation.</title>
        <authorList>
            <consortium name="The Broad Institute Genomics Platform"/>
            <consortium name="The Broad Institute Genome Sequencing Center for Infectious Disease"/>
            <person name="Wu L."/>
            <person name="Ma J."/>
        </authorList>
    </citation>
    <scope>NUCLEOTIDE SEQUENCE [LARGE SCALE GENOMIC DNA]</scope>
    <source>
        <strain evidence="3">KCTC 62195</strain>
    </source>
</reference>
<proteinExistence type="predicted"/>
<name>A0ABV7AQX5_9GAMM</name>
<evidence type="ECO:0000256" key="1">
    <source>
        <dbReference type="SAM" id="SignalP"/>
    </source>
</evidence>
<dbReference type="EMBL" id="JBHRSJ010000010">
    <property type="protein sequence ID" value="MFC2971672.1"/>
    <property type="molecule type" value="Genomic_DNA"/>
</dbReference>
<evidence type="ECO:0000313" key="2">
    <source>
        <dbReference type="EMBL" id="MFC2971672.1"/>
    </source>
</evidence>
<dbReference type="Proteomes" id="UP001595457">
    <property type="component" value="Unassembled WGS sequence"/>
</dbReference>
<keyword evidence="3" id="KW-1185">Reference proteome</keyword>
<feature type="signal peptide" evidence="1">
    <location>
        <begin position="1"/>
        <end position="31"/>
    </location>
</feature>